<evidence type="ECO:0000256" key="4">
    <source>
        <dbReference type="ARBA" id="ARBA00023273"/>
    </source>
</evidence>
<keyword evidence="4" id="KW-0966">Cell projection</keyword>
<protein>
    <recommendedName>
        <fullName evidence="6">Ciliary microtubule inner protein 2C</fullName>
    </recommendedName>
</protein>
<evidence type="ECO:0000256" key="7">
    <source>
        <dbReference type="SAM" id="MobiDB-lite"/>
    </source>
</evidence>
<keyword evidence="3" id="KW-0206">Cytoskeleton</keyword>
<dbReference type="PANTHER" id="PTHR34924">
    <property type="entry name" value="UPF0573 PROTEIN C2ORF70"/>
    <property type="match status" value="1"/>
</dbReference>
<feature type="domain" description="Ciliary microtubule inner protein 2A-C-like" evidence="8">
    <location>
        <begin position="20"/>
        <end position="51"/>
    </location>
</feature>
<evidence type="ECO:0000256" key="3">
    <source>
        <dbReference type="ARBA" id="ARBA00023212"/>
    </source>
</evidence>
<keyword evidence="2" id="KW-0963">Cytoplasm</keyword>
<proteinExistence type="inferred from homology"/>
<evidence type="ECO:0000256" key="2">
    <source>
        <dbReference type="ARBA" id="ARBA00022490"/>
    </source>
</evidence>
<dbReference type="GO" id="GO:0005930">
    <property type="term" value="C:axoneme"/>
    <property type="evidence" value="ECO:0007669"/>
    <property type="project" value="UniProtKB-SubCell"/>
</dbReference>
<organism evidence="9 10">
    <name type="scientific">Esox lucius</name>
    <name type="common">Northern pike</name>
    <dbReference type="NCBI Taxonomy" id="8010"/>
    <lineage>
        <taxon>Eukaryota</taxon>
        <taxon>Metazoa</taxon>
        <taxon>Chordata</taxon>
        <taxon>Craniata</taxon>
        <taxon>Vertebrata</taxon>
        <taxon>Euteleostomi</taxon>
        <taxon>Actinopterygii</taxon>
        <taxon>Neopterygii</taxon>
        <taxon>Teleostei</taxon>
        <taxon>Protacanthopterygii</taxon>
        <taxon>Esociformes</taxon>
        <taxon>Esocidae</taxon>
        <taxon>Esox</taxon>
    </lineage>
</organism>
<evidence type="ECO:0000313" key="10">
    <source>
        <dbReference type="Proteomes" id="UP000265140"/>
    </source>
</evidence>
<comment type="similarity">
    <text evidence="5">Belongs to the CIMIP2 family.</text>
</comment>
<evidence type="ECO:0000313" key="9">
    <source>
        <dbReference type="Ensembl" id="ENSELUP00000084076.1"/>
    </source>
</evidence>
<dbReference type="Proteomes" id="UP000265140">
    <property type="component" value="Chromosome 18"/>
</dbReference>
<evidence type="ECO:0000256" key="6">
    <source>
        <dbReference type="ARBA" id="ARBA00041160"/>
    </source>
</evidence>
<feature type="region of interest" description="Disordered" evidence="7">
    <location>
        <begin position="56"/>
        <end position="77"/>
    </location>
</feature>
<reference evidence="9 10" key="1">
    <citation type="submission" date="2020-02" db="EMBL/GenBank/DDBJ databases">
        <title>Esox lucius (northern pike) genome, fEsoLuc1, primary haplotype.</title>
        <authorList>
            <person name="Myers G."/>
            <person name="Karagic N."/>
            <person name="Meyer A."/>
            <person name="Pippel M."/>
            <person name="Reichard M."/>
            <person name="Winkler S."/>
            <person name="Tracey A."/>
            <person name="Sims Y."/>
            <person name="Howe K."/>
            <person name="Rhie A."/>
            <person name="Formenti G."/>
            <person name="Durbin R."/>
            <person name="Fedrigo O."/>
            <person name="Jarvis E.D."/>
        </authorList>
    </citation>
    <scope>NUCLEOTIDE SEQUENCE [LARGE SCALE GENOMIC DNA]</scope>
</reference>
<dbReference type="Ensembl" id="ENSELUT00000108642.1">
    <property type="protein sequence ID" value="ENSELUP00000084076.1"/>
    <property type="gene ID" value="ENSELUG00000039181.1"/>
</dbReference>
<name>A0AAY5K5M8_ESOLU</name>
<evidence type="ECO:0000256" key="5">
    <source>
        <dbReference type="ARBA" id="ARBA00035661"/>
    </source>
</evidence>
<accession>A0AAY5K5M8</accession>
<dbReference type="AlphaFoldDB" id="A0AAY5K5M8"/>
<evidence type="ECO:0000259" key="8">
    <source>
        <dbReference type="Pfam" id="PF10629"/>
    </source>
</evidence>
<dbReference type="InterPro" id="IPR018902">
    <property type="entry name" value="CMI2A-C-like_dom"/>
</dbReference>
<comment type="subcellular location">
    <subcellularLocation>
        <location evidence="1">Cytoplasm</location>
        <location evidence="1">Cytoskeleton</location>
        <location evidence="1">Cilium axoneme</location>
    </subcellularLocation>
</comment>
<reference evidence="9" key="3">
    <citation type="submission" date="2025-09" db="UniProtKB">
        <authorList>
            <consortium name="Ensembl"/>
        </authorList>
    </citation>
    <scope>IDENTIFICATION</scope>
</reference>
<dbReference type="Pfam" id="PF10629">
    <property type="entry name" value="CMI2B-like"/>
    <property type="match status" value="1"/>
</dbReference>
<evidence type="ECO:0000256" key="1">
    <source>
        <dbReference type="ARBA" id="ARBA00004430"/>
    </source>
</evidence>
<sequence>MAIRGNRKLIKHNNAIYITPSLMPRYCGHIPGNKYLYGNTFGNATIKNVQDILQHKPVYPSGSEPSPNPQHPLLDARQCGLRPPGDARDLRTGENGTGLCQKHRENYKDKTGTRQQVTYFIIPVNEINKFPQKQQSGYRWLACGGRAGPRHKQHKQLLRAPDL</sequence>
<keyword evidence="10" id="KW-1185">Reference proteome</keyword>
<reference evidence="9" key="2">
    <citation type="submission" date="2025-08" db="UniProtKB">
        <authorList>
            <consortium name="Ensembl"/>
        </authorList>
    </citation>
    <scope>IDENTIFICATION</scope>
</reference>
<dbReference type="InterPro" id="IPR052329">
    <property type="entry name" value="CIMIP2C"/>
</dbReference>
<dbReference type="GO" id="GO:0015630">
    <property type="term" value="C:microtubule cytoskeleton"/>
    <property type="evidence" value="ECO:0007669"/>
    <property type="project" value="UniProtKB-ARBA"/>
</dbReference>
<dbReference type="PANTHER" id="PTHR34924:SF1">
    <property type="entry name" value="PROTEIN FAM166C"/>
    <property type="match status" value="1"/>
</dbReference>